<keyword evidence="1" id="KW-0472">Membrane</keyword>
<name>A0ABU5IEY9_9BURK</name>
<feature type="transmembrane region" description="Helical" evidence="1">
    <location>
        <begin position="88"/>
        <end position="115"/>
    </location>
</feature>
<evidence type="ECO:0000313" key="2">
    <source>
        <dbReference type="EMBL" id="MDZ5456498.1"/>
    </source>
</evidence>
<dbReference type="InterPro" id="IPR021836">
    <property type="entry name" value="DUF3429"/>
</dbReference>
<keyword evidence="3" id="KW-1185">Reference proteome</keyword>
<dbReference type="EMBL" id="JAXOJX010000009">
    <property type="protein sequence ID" value="MDZ5456498.1"/>
    <property type="molecule type" value="Genomic_DNA"/>
</dbReference>
<reference evidence="2 3" key="1">
    <citation type="submission" date="2023-11" db="EMBL/GenBank/DDBJ databases">
        <title>Draft genome of Azohydromonas lata strain H1 (DSM1123), a polyhydroxyalkanoate producer.</title>
        <authorList>
            <person name="Traversa D."/>
            <person name="D'Addabbo P."/>
            <person name="Pazzani C."/>
            <person name="Manzari C."/>
            <person name="Chiara M."/>
            <person name="Scrascia M."/>
        </authorList>
    </citation>
    <scope>NUCLEOTIDE SEQUENCE [LARGE SCALE GENOMIC DNA]</scope>
    <source>
        <strain evidence="2 3">H1</strain>
    </source>
</reference>
<dbReference type="Proteomes" id="UP001293718">
    <property type="component" value="Unassembled WGS sequence"/>
</dbReference>
<feature type="transmembrane region" description="Helical" evidence="1">
    <location>
        <begin position="47"/>
        <end position="68"/>
    </location>
</feature>
<accession>A0ABU5IEY9</accession>
<dbReference type="RefSeq" id="WP_066337436.1">
    <property type="nucleotide sequence ID" value="NZ_JAXOJX010000009.1"/>
</dbReference>
<evidence type="ECO:0000256" key="1">
    <source>
        <dbReference type="SAM" id="Phobius"/>
    </source>
</evidence>
<protein>
    <submittedName>
        <fullName evidence="2">DUF3429 domain-containing protein</fullName>
    </submittedName>
</protein>
<proteinExistence type="predicted"/>
<dbReference type="PANTHER" id="PTHR15887:SF1">
    <property type="entry name" value="TRANSMEMBRANE PROTEIN 69"/>
    <property type="match status" value="1"/>
</dbReference>
<dbReference type="Pfam" id="PF11911">
    <property type="entry name" value="DUF3429"/>
    <property type="match status" value="1"/>
</dbReference>
<dbReference type="PANTHER" id="PTHR15887">
    <property type="entry name" value="TRANSMEMBRANE PROTEIN 69"/>
    <property type="match status" value="1"/>
</dbReference>
<keyword evidence="1" id="KW-1133">Transmembrane helix</keyword>
<feature type="transmembrane region" description="Helical" evidence="1">
    <location>
        <begin position="22"/>
        <end position="40"/>
    </location>
</feature>
<organism evidence="2 3">
    <name type="scientific">Azohydromonas lata</name>
    <dbReference type="NCBI Taxonomy" id="45677"/>
    <lineage>
        <taxon>Bacteria</taxon>
        <taxon>Pseudomonadati</taxon>
        <taxon>Pseudomonadota</taxon>
        <taxon>Betaproteobacteria</taxon>
        <taxon>Burkholderiales</taxon>
        <taxon>Sphaerotilaceae</taxon>
        <taxon>Azohydromonas</taxon>
    </lineage>
</organism>
<sequence length="150" mass="16091">MHTPVTVAPSGPYLPVQPALRLGYAGLIPFVLGALLVWFVRPDAHPYVVDVLAAYAALIVSFLGGIHWGLGFIHGQPRLFTWGVVPSLLAWVALLMPPYAGLVLQGVLLVACYLVDRRVYPSLGLQAWLTLRFRLTAVGALSCFLGAAGT</sequence>
<evidence type="ECO:0000313" key="3">
    <source>
        <dbReference type="Proteomes" id="UP001293718"/>
    </source>
</evidence>
<keyword evidence="1" id="KW-0812">Transmembrane</keyword>
<comment type="caution">
    <text evidence="2">The sequence shown here is derived from an EMBL/GenBank/DDBJ whole genome shotgun (WGS) entry which is preliminary data.</text>
</comment>
<gene>
    <name evidence="2" type="ORF">SM757_07910</name>
</gene>